<comment type="caution">
    <text evidence="8">The sequence shown here is derived from an EMBL/GenBank/DDBJ whole genome shotgun (WGS) entry which is preliminary data.</text>
</comment>
<dbReference type="NCBIfam" id="TIGR02273">
    <property type="entry name" value="16S_RimM"/>
    <property type="match status" value="1"/>
</dbReference>
<evidence type="ECO:0000256" key="4">
    <source>
        <dbReference type="ARBA" id="ARBA00023186"/>
    </source>
</evidence>
<evidence type="ECO:0000256" key="2">
    <source>
        <dbReference type="ARBA" id="ARBA00022517"/>
    </source>
</evidence>
<reference evidence="8 9" key="1">
    <citation type="submission" date="2024-06" db="EMBL/GenBank/DDBJ databases">
        <title>Genomic Encyclopedia of Type Strains, Phase IV (KMG-IV): sequencing the most valuable type-strain genomes for metagenomic binning, comparative biology and taxonomic classification.</title>
        <authorList>
            <person name="Goeker M."/>
        </authorList>
    </citation>
    <scope>NUCLEOTIDE SEQUENCE [LARGE SCALE GENOMIC DNA]</scope>
    <source>
        <strain evidence="8 9">DSM 23520</strain>
    </source>
</reference>
<evidence type="ECO:0000256" key="5">
    <source>
        <dbReference type="HAMAP-Rule" id="MF_00014"/>
    </source>
</evidence>
<comment type="domain">
    <text evidence="5">The PRC barrel domain binds ribosomal protein uS19.</text>
</comment>
<evidence type="ECO:0000256" key="3">
    <source>
        <dbReference type="ARBA" id="ARBA00022552"/>
    </source>
</evidence>
<evidence type="ECO:0000259" key="7">
    <source>
        <dbReference type="Pfam" id="PF05239"/>
    </source>
</evidence>
<gene>
    <name evidence="5" type="primary">rimM</name>
    <name evidence="8" type="ORF">ABID56_000193</name>
</gene>
<dbReference type="PANTHER" id="PTHR33692">
    <property type="entry name" value="RIBOSOME MATURATION FACTOR RIMM"/>
    <property type="match status" value="1"/>
</dbReference>
<keyword evidence="9" id="KW-1185">Reference proteome</keyword>
<evidence type="ECO:0000313" key="8">
    <source>
        <dbReference type="EMBL" id="MET3682114.1"/>
    </source>
</evidence>
<evidence type="ECO:0000259" key="6">
    <source>
        <dbReference type="Pfam" id="PF01782"/>
    </source>
</evidence>
<dbReference type="InterPro" id="IPR009000">
    <property type="entry name" value="Transl_B-barrel_sf"/>
</dbReference>
<proteinExistence type="inferred from homology"/>
<keyword evidence="2 5" id="KW-0690">Ribosome biogenesis</keyword>
<accession>A0ABV2KR99</accession>
<dbReference type="InterPro" id="IPR036976">
    <property type="entry name" value="RimM_N_sf"/>
</dbReference>
<evidence type="ECO:0000256" key="1">
    <source>
        <dbReference type="ARBA" id="ARBA00022490"/>
    </source>
</evidence>
<name>A0ABV2KR99_9BACI</name>
<dbReference type="PANTHER" id="PTHR33692:SF1">
    <property type="entry name" value="RIBOSOME MATURATION FACTOR RIMM"/>
    <property type="match status" value="1"/>
</dbReference>
<dbReference type="Pfam" id="PF01782">
    <property type="entry name" value="RimM"/>
    <property type="match status" value="1"/>
</dbReference>
<keyword evidence="4 5" id="KW-0143">Chaperone</keyword>
<comment type="subcellular location">
    <subcellularLocation>
        <location evidence="5">Cytoplasm</location>
    </subcellularLocation>
</comment>
<dbReference type="InterPro" id="IPR011961">
    <property type="entry name" value="RimM"/>
</dbReference>
<feature type="domain" description="RimM N-terminal" evidence="6">
    <location>
        <begin position="8"/>
        <end position="89"/>
    </location>
</feature>
<dbReference type="Gene3D" id="2.40.30.60">
    <property type="entry name" value="RimM"/>
    <property type="match status" value="1"/>
</dbReference>
<dbReference type="RefSeq" id="WP_354218516.1">
    <property type="nucleotide sequence ID" value="NZ_JBEPMX010000001.1"/>
</dbReference>
<dbReference type="Gene3D" id="2.30.30.240">
    <property type="entry name" value="PRC-barrel domain"/>
    <property type="match status" value="1"/>
</dbReference>
<dbReference type="InterPro" id="IPR011033">
    <property type="entry name" value="PRC_barrel-like_sf"/>
</dbReference>
<comment type="subunit">
    <text evidence="5">Binds ribosomal protein uS19.</text>
</comment>
<organism evidence="8 9">
    <name type="scientific">Alkalibacillus flavidus</name>
    <dbReference type="NCBI Taxonomy" id="546021"/>
    <lineage>
        <taxon>Bacteria</taxon>
        <taxon>Bacillati</taxon>
        <taxon>Bacillota</taxon>
        <taxon>Bacilli</taxon>
        <taxon>Bacillales</taxon>
        <taxon>Bacillaceae</taxon>
        <taxon>Alkalibacillus</taxon>
    </lineage>
</organism>
<keyword evidence="1 5" id="KW-0963">Cytoplasm</keyword>
<dbReference type="InterPro" id="IPR002676">
    <property type="entry name" value="RimM_N"/>
</dbReference>
<dbReference type="HAMAP" id="MF_00014">
    <property type="entry name" value="Ribosome_mat_RimM"/>
    <property type="match status" value="1"/>
</dbReference>
<evidence type="ECO:0000313" key="9">
    <source>
        <dbReference type="Proteomes" id="UP001549167"/>
    </source>
</evidence>
<protein>
    <recommendedName>
        <fullName evidence="5">Ribosome maturation factor RimM</fullName>
    </recommendedName>
</protein>
<dbReference type="InterPro" id="IPR027275">
    <property type="entry name" value="PRC-brl_dom"/>
</dbReference>
<dbReference type="Pfam" id="PF05239">
    <property type="entry name" value="PRC"/>
    <property type="match status" value="1"/>
</dbReference>
<feature type="domain" description="PRC-barrel" evidence="7">
    <location>
        <begin position="96"/>
        <end position="172"/>
    </location>
</feature>
<dbReference type="Proteomes" id="UP001549167">
    <property type="component" value="Unassembled WGS sequence"/>
</dbReference>
<comment type="function">
    <text evidence="5">An accessory protein needed during the final step in the assembly of 30S ribosomal subunit, possibly for assembly of the head region. Essential for efficient processing of 16S rRNA. May be needed both before and after RbfA during the maturation of 16S rRNA. It has affinity for free ribosomal 30S subunits but not for 70S ribosomes.</text>
</comment>
<dbReference type="SUPFAM" id="SSF50447">
    <property type="entry name" value="Translation proteins"/>
    <property type="match status" value="1"/>
</dbReference>
<sequence>MDQDYLKVGTIVNTHGVRGEVRVISVTDFDERYEPGSELIAIDDDGNETSVVVESHRGHKQFDLLTFEGYTSIEAVESLKSATLYVHVDELHELDDDEFYYFEIIGCQVYYTTGEYVGFIKEIMQPGANDVWVVDRPEPGAKDALIPFIDDIVKDIDLENERVTIAYMEGLLP</sequence>
<comment type="similarity">
    <text evidence="5">Belongs to the RimM family.</text>
</comment>
<dbReference type="SUPFAM" id="SSF50346">
    <property type="entry name" value="PRC-barrel domain"/>
    <property type="match status" value="1"/>
</dbReference>
<dbReference type="EMBL" id="JBEPMX010000001">
    <property type="protein sequence ID" value="MET3682114.1"/>
    <property type="molecule type" value="Genomic_DNA"/>
</dbReference>
<keyword evidence="3 5" id="KW-0698">rRNA processing</keyword>